<evidence type="ECO:0000313" key="2">
    <source>
        <dbReference type="EMBL" id="OQV13498.1"/>
    </source>
</evidence>
<accession>A0A1W0WE85</accession>
<evidence type="ECO:0000313" key="3">
    <source>
        <dbReference type="Proteomes" id="UP000192578"/>
    </source>
</evidence>
<name>A0A1W0WE85_HYPEX</name>
<sequence length="194" mass="21773">MANPPARPVPRKIRKASWAPKAPVPADNQQILPVKPQPDLLAISMEATLKNGPSFTPSIWPSASFIEVWPKWAETTDWNIGNNYGKSKRPLEAAIKCPELGAHLPRAASSEKASSGKRKLPELTTELEKELLSGVFAQWQEEIDQEDSLEERAQIMKERRAAMTRYVTAQLESYDPESDAPENWMCFRGGVTFR</sequence>
<feature type="region of interest" description="Disordered" evidence="1">
    <location>
        <begin position="1"/>
        <end position="30"/>
    </location>
</feature>
<dbReference type="AlphaFoldDB" id="A0A1W0WE85"/>
<reference evidence="3" key="1">
    <citation type="submission" date="2017-01" db="EMBL/GenBank/DDBJ databases">
        <title>Comparative genomics of anhydrobiosis in the tardigrade Hypsibius dujardini.</title>
        <authorList>
            <person name="Yoshida Y."/>
            <person name="Koutsovoulos G."/>
            <person name="Laetsch D."/>
            <person name="Stevens L."/>
            <person name="Kumar S."/>
            <person name="Horikawa D."/>
            <person name="Ishino K."/>
            <person name="Komine S."/>
            <person name="Tomita M."/>
            <person name="Blaxter M."/>
            <person name="Arakawa K."/>
        </authorList>
    </citation>
    <scope>NUCLEOTIDE SEQUENCE [LARGE SCALE GENOMIC DNA]</scope>
    <source>
        <strain evidence="3">Z151</strain>
    </source>
</reference>
<gene>
    <name evidence="2" type="ORF">BV898_12246</name>
</gene>
<proteinExistence type="predicted"/>
<evidence type="ECO:0000256" key="1">
    <source>
        <dbReference type="SAM" id="MobiDB-lite"/>
    </source>
</evidence>
<dbReference type="EMBL" id="MTYJ01000122">
    <property type="protein sequence ID" value="OQV13498.1"/>
    <property type="molecule type" value="Genomic_DNA"/>
</dbReference>
<keyword evidence="3" id="KW-1185">Reference proteome</keyword>
<comment type="caution">
    <text evidence="2">The sequence shown here is derived from an EMBL/GenBank/DDBJ whole genome shotgun (WGS) entry which is preliminary data.</text>
</comment>
<protein>
    <submittedName>
        <fullName evidence="2">Uncharacterized protein</fullName>
    </submittedName>
</protein>
<dbReference type="Proteomes" id="UP000192578">
    <property type="component" value="Unassembled WGS sequence"/>
</dbReference>
<organism evidence="2 3">
    <name type="scientific">Hypsibius exemplaris</name>
    <name type="common">Freshwater tardigrade</name>
    <dbReference type="NCBI Taxonomy" id="2072580"/>
    <lineage>
        <taxon>Eukaryota</taxon>
        <taxon>Metazoa</taxon>
        <taxon>Ecdysozoa</taxon>
        <taxon>Tardigrada</taxon>
        <taxon>Eutardigrada</taxon>
        <taxon>Parachela</taxon>
        <taxon>Hypsibioidea</taxon>
        <taxon>Hypsibiidae</taxon>
        <taxon>Hypsibius</taxon>
    </lineage>
</organism>